<organism evidence="3 4">
    <name type="scientific">Roseococcus suduntuyensis</name>
    <dbReference type="NCBI Taxonomy" id="455361"/>
    <lineage>
        <taxon>Bacteria</taxon>
        <taxon>Pseudomonadati</taxon>
        <taxon>Pseudomonadota</taxon>
        <taxon>Alphaproteobacteria</taxon>
        <taxon>Acetobacterales</taxon>
        <taxon>Roseomonadaceae</taxon>
        <taxon>Roseococcus</taxon>
    </lineage>
</organism>
<dbReference type="AlphaFoldDB" id="A0A840AFS5"/>
<feature type="transmembrane region" description="Helical" evidence="2">
    <location>
        <begin position="464"/>
        <end position="486"/>
    </location>
</feature>
<evidence type="ECO:0000313" key="4">
    <source>
        <dbReference type="Proteomes" id="UP000553193"/>
    </source>
</evidence>
<sequence length="542" mass="60595">MDNCTDALGRPSSKEAQPAGTPRGGSRRIGRGQSGEVWLAETPEGRIATKVFVGGTLGNLIHYVLTGAPNPYIWNEDAVRTAFERRRLLHILIPFWLGDRLTMSDAVSVGWNPERMVWELGTRFVEGRTVPLLHPLRPDDANLRVLTHEVMAPLHAHLVEAGFIGTTWQAGKGNPVALNNFLMTEPGRFVFIDAESGIPAVAPLDPFRMLSFYLPHSLRMRRVLFDDVDLPRLRHYLEHEAGPLAAALGTDRLRELRERSARLGEHQIRWRALSRTERAVAYHHSKCRLTNAQAEHFRTHPWQWRGREAGRGLAKASAWLRTALTPRRRRGPGLGERARGWAANLRGFVTSQDYRHEIGRRYVEGRIGAWQERGQLSAGDAAALRRDLARMDEAGSYISDFGAHLGLKGTFLLLELLLLGGLGLLGVPWLMLGLILVLDGPIYRSVYTLWRSARAIAARRSPPWVALLVGLVPFLGSLAFPAQMIWSARGAEDDLARFILCDSFTRIGEKLPVWNGKDSLVEHRMNRLGMALAGASARRRQA</sequence>
<dbReference type="EMBL" id="JACIDJ010000005">
    <property type="protein sequence ID" value="MBB3899333.1"/>
    <property type="molecule type" value="Genomic_DNA"/>
</dbReference>
<protein>
    <submittedName>
        <fullName evidence="3">Uncharacterized protein</fullName>
    </submittedName>
</protein>
<keyword evidence="2" id="KW-0472">Membrane</keyword>
<keyword evidence="4" id="KW-1185">Reference proteome</keyword>
<gene>
    <name evidence="3" type="ORF">GGQ83_002785</name>
</gene>
<evidence type="ECO:0000313" key="3">
    <source>
        <dbReference type="EMBL" id="MBB3899333.1"/>
    </source>
</evidence>
<feature type="region of interest" description="Disordered" evidence="1">
    <location>
        <begin position="1"/>
        <end position="33"/>
    </location>
</feature>
<proteinExistence type="predicted"/>
<name>A0A840AFS5_9PROT</name>
<feature type="transmembrane region" description="Helical" evidence="2">
    <location>
        <begin position="416"/>
        <end position="443"/>
    </location>
</feature>
<evidence type="ECO:0000256" key="2">
    <source>
        <dbReference type="SAM" id="Phobius"/>
    </source>
</evidence>
<evidence type="ECO:0000256" key="1">
    <source>
        <dbReference type="SAM" id="MobiDB-lite"/>
    </source>
</evidence>
<dbReference type="Proteomes" id="UP000553193">
    <property type="component" value="Unassembled WGS sequence"/>
</dbReference>
<keyword evidence="2" id="KW-0812">Transmembrane</keyword>
<keyword evidence="2" id="KW-1133">Transmembrane helix</keyword>
<dbReference type="RefSeq" id="WP_184385018.1">
    <property type="nucleotide sequence ID" value="NZ_JACIDJ010000005.1"/>
</dbReference>
<comment type="caution">
    <text evidence="3">The sequence shown here is derived from an EMBL/GenBank/DDBJ whole genome shotgun (WGS) entry which is preliminary data.</text>
</comment>
<accession>A0A840AFS5</accession>
<reference evidence="3 4" key="1">
    <citation type="submission" date="2020-08" db="EMBL/GenBank/DDBJ databases">
        <title>Genomic Encyclopedia of Type Strains, Phase IV (KMG-IV): sequencing the most valuable type-strain genomes for metagenomic binning, comparative biology and taxonomic classification.</title>
        <authorList>
            <person name="Goeker M."/>
        </authorList>
    </citation>
    <scope>NUCLEOTIDE SEQUENCE [LARGE SCALE GENOMIC DNA]</scope>
    <source>
        <strain evidence="3 4">DSM 19979</strain>
    </source>
</reference>